<dbReference type="InterPro" id="IPR002641">
    <property type="entry name" value="PNPLA_dom"/>
</dbReference>
<dbReference type="OrthoDB" id="9798773at2"/>
<evidence type="ECO:0000259" key="5">
    <source>
        <dbReference type="PROSITE" id="PS51635"/>
    </source>
</evidence>
<dbReference type="EMBL" id="FOMX01000016">
    <property type="protein sequence ID" value="SFE62219.1"/>
    <property type="molecule type" value="Genomic_DNA"/>
</dbReference>
<sequence length="404" mass="44444">MSGERPRVGLVLSGGGARGAYEVGVLRYIRERIRGESRFDIITGSSIGAINGAYVAATADRPRAQGRLLARVWTELDLDEVCRFGWTQMRSLPQVLFGRTGDKVGHGQQIGGLIDPRAIQNFVRARLPWRGITENLHHGHISAVACTATEVATGTVTTFVQTADGKLPQRWPESQRQNVVLTPITASHALASGAIPVLFPAVRVGDLLYADGGLRQQTPLRPAMRLGATRLLVVSLRHTAGDEEVRQIRQEAEGTFPSAMFMLGKVLNVLLLEKVEADIERVTRMNQILAAGAREFGPDFALRLATGMQKEKSTAYDTIDTLLIRPSQDIGRIAFETVRRTGLSRYSGIVARLIRWAVAADDARQESDLASYLLFDPDYCRQLIDLGYQDAASRHAELMALFDR</sequence>
<dbReference type="Pfam" id="PF01734">
    <property type="entry name" value="Patatin"/>
    <property type="match status" value="1"/>
</dbReference>
<feature type="short sequence motif" description="DGA/G" evidence="4">
    <location>
        <begin position="211"/>
        <end position="213"/>
    </location>
</feature>
<protein>
    <submittedName>
        <fullName evidence="6">NTE family protein</fullName>
    </submittedName>
</protein>
<dbReference type="GO" id="GO:0016042">
    <property type="term" value="P:lipid catabolic process"/>
    <property type="evidence" value="ECO:0007669"/>
    <property type="project" value="UniProtKB-UniRule"/>
</dbReference>
<dbReference type="GO" id="GO:0016787">
    <property type="term" value="F:hydrolase activity"/>
    <property type="evidence" value="ECO:0007669"/>
    <property type="project" value="UniProtKB-UniRule"/>
</dbReference>
<keyword evidence="1 4" id="KW-0378">Hydrolase</keyword>
<feature type="domain" description="PNPLA" evidence="5">
    <location>
        <begin position="10"/>
        <end position="224"/>
    </location>
</feature>
<keyword evidence="3 4" id="KW-0443">Lipid metabolism</keyword>
<dbReference type="InterPro" id="IPR016035">
    <property type="entry name" value="Acyl_Trfase/lysoPLipase"/>
</dbReference>
<dbReference type="PANTHER" id="PTHR14226">
    <property type="entry name" value="NEUROPATHY TARGET ESTERASE/SWISS CHEESE D.MELANOGASTER"/>
    <property type="match status" value="1"/>
</dbReference>
<evidence type="ECO:0000256" key="3">
    <source>
        <dbReference type="ARBA" id="ARBA00023098"/>
    </source>
</evidence>
<evidence type="ECO:0000256" key="1">
    <source>
        <dbReference type="ARBA" id="ARBA00022801"/>
    </source>
</evidence>
<feature type="active site" description="Proton acceptor" evidence="4">
    <location>
        <position position="211"/>
    </location>
</feature>
<proteinExistence type="predicted"/>
<dbReference type="InterPro" id="IPR050301">
    <property type="entry name" value="NTE"/>
</dbReference>
<accession>A0A1I2C1L3</accession>
<feature type="short sequence motif" description="GXSXG" evidence="4">
    <location>
        <begin position="44"/>
        <end position="48"/>
    </location>
</feature>
<dbReference type="PANTHER" id="PTHR14226:SF57">
    <property type="entry name" value="BLR7027 PROTEIN"/>
    <property type="match status" value="1"/>
</dbReference>
<feature type="short sequence motif" description="GXGXXG" evidence="4">
    <location>
        <begin position="14"/>
        <end position="19"/>
    </location>
</feature>
<dbReference type="Gene3D" id="3.40.1090.10">
    <property type="entry name" value="Cytosolic phospholipase A2 catalytic domain"/>
    <property type="match status" value="1"/>
</dbReference>
<keyword evidence="7" id="KW-1185">Reference proteome</keyword>
<evidence type="ECO:0000313" key="7">
    <source>
        <dbReference type="Proteomes" id="UP000199400"/>
    </source>
</evidence>
<dbReference type="AlphaFoldDB" id="A0A1I2C1L3"/>
<evidence type="ECO:0000256" key="2">
    <source>
        <dbReference type="ARBA" id="ARBA00022963"/>
    </source>
</evidence>
<dbReference type="Proteomes" id="UP000199400">
    <property type="component" value="Unassembled WGS sequence"/>
</dbReference>
<feature type="active site" description="Nucleophile" evidence="4">
    <location>
        <position position="46"/>
    </location>
</feature>
<dbReference type="SUPFAM" id="SSF52151">
    <property type="entry name" value="FabD/lysophospholipase-like"/>
    <property type="match status" value="1"/>
</dbReference>
<dbReference type="PROSITE" id="PS51635">
    <property type="entry name" value="PNPLA"/>
    <property type="match status" value="1"/>
</dbReference>
<dbReference type="RefSeq" id="WP_096329196.1">
    <property type="nucleotide sequence ID" value="NZ_FOMX01000016.1"/>
</dbReference>
<evidence type="ECO:0000313" key="6">
    <source>
        <dbReference type="EMBL" id="SFE62219.1"/>
    </source>
</evidence>
<dbReference type="STRING" id="54.SAMN02745121_04910"/>
<organism evidence="6 7">
    <name type="scientific">Nannocystis exedens</name>
    <dbReference type="NCBI Taxonomy" id="54"/>
    <lineage>
        <taxon>Bacteria</taxon>
        <taxon>Pseudomonadati</taxon>
        <taxon>Myxococcota</taxon>
        <taxon>Polyangia</taxon>
        <taxon>Nannocystales</taxon>
        <taxon>Nannocystaceae</taxon>
        <taxon>Nannocystis</taxon>
    </lineage>
</organism>
<keyword evidence="2 4" id="KW-0442">Lipid degradation</keyword>
<reference evidence="7" key="1">
    <citation type="submission" date="2016-10" db="EMBL/GenBank/DDBJ databases">
        <authorList>
            <person name="Varghese N."/>
            <person name="Submissions S."/>
        </authorList>
    </citation>
    <scope>NUCLEOTIDE SEQUENCE [LARGE SCALE GENOMIC DNA]</scope>
    <source>
        <strain evidence="7">ATCC 25963</strain>
    </source>
</reference>
<gene>
    <name evidence="6" type="ORF">SAMN02745121_04910</name>
</gene>
<evidence type="ECO:0000256" key="4">
    <source>
        <dbReference type="PROSITE-ProRule" id="PRU01161"/>
    </source>
</evidence>
<name>A0A1I2C1L3_9BACT</name>